<evidence type="ECO:0000259" key="5">
    <source>
        <dbReference type="Pfam" id="PF00171"/>
    </source>
</evidence>
<accession>A0ABU5NCV3</accession>
<organism evidence="6 7">
    <name type="scientific">Candidatus Megaera venefica</name>
    <dbReference type="NCBI Taxonomy" id="2055910"/>
    <lineage>
        <taxon>Bacteria</taxon>
        <taxon>Pseudomonadati</taxon>
        <taxon>Pseudomonadota</taxon>
        <taxon>Alphaproteobacteria</taxon>
        <taxon>Rickettsiales</taxon>
        <taxon>Rickettsiaceae</taxon>
        <taxon>Candidatus Megaera</taxon>
    </lineage>
</organism>
<evidence type="ECO:0000256" key="1">
    <source>
        <dbReference type="ARBA" id="ARBA00009986"/>
    </source>
</evidence>
<proteinExistence type="inferred from homology"/>
<evidence type="ECO:0000256" key="2">
    <source>
        <dbReference type="ARBA" id="ARBA00023002"/>
    </source>
</evidence>
<dbReference type="InterPro" id="IPR050740">
    <property type="entry name" value="Aldehyde_DH_Superfamily"/>
</dbReference>
<dbReference type="InterPro" id="IPR015590">
    <property type="entry name" value="Aldehyde_DH_dom"/>
</dbReference>
<feature type="domain" description="Aldehyde dehydrogenase" evidence="5">
    <location>
        <begin position="21"/>
        <end position="474"/>
    </location>
</feature>
<sequence>MNTHTILERINGKNYIAGDWISEKEIIHVENPSNDKIIGYVPNLSAQNLIKAIDNTCQTAKSWAESTVDMRYQILRKWQELQHKYLKELSELLTLEQGKVLAESSKEILYGESFIDWFACIIKSSSTYIRPGNSYEHKLIAEKEPIGPVAAITPWNFPCAMVVRKIVPAIAAGCSVILKPSELTPFSALAQAMLLEEAGLPAGVLNVVTSDAKLFGDIICKDFRIRKLSFTGSTRVGKLLYEKSASSLRKLSLELGGNAPYIVFADCDLDKVSDDLVAIKLRSGGQSCTSPNRVFIENSIYDKFVDLVAKKFGDCKAGDGFIESNKLGPLINAQAIEKVNLLLQDAQQKGAKIICGGMCDGNFMEASVVKDCTDDMNIFTTEIFGPVIACYSFSSTQEVIDRANNTEYGLQSYVYSKDIRRANHIASKLDFSMVSINSSFPATTKAPFSGRKASGFGIEGSHEGLEEYLVTKYINFHY</sequence>
<feature type="active site" evidence="3">
    <location>
        <position position="254"/>
    </location>
</feature>
<gene>
    <name evidence="6" type="ORF">Megvenef_00940</name>
</gene>
<reference evidence="6 7" key="1">
    <citation type="submission" date="2023-03" db="EMBL/GenBank/DDBJ databases">
        <title>Host association and intracellularity evolved multiple times independently in the Rickettsiales.</title>
        <authorList>
            <person name="Castelli M."/>
            <person name="Nardi T."/>
            <person name="Gammuto L."/>
            <person name="Bellinzona G."/>
            <person name="Sabaneyeva E."/>
            <person name="Potekhin A."/>
            <person name="Serra V."/>
            <person name="Petroni G."/>
            <person name="Sassera D."/>
        </authorList>
    </citation>
    <scope>NUCLEOTIDE SEQUENCE [LARGE SCALE GENOMIC DNA]</scope>
    <source>
        <strain evidence="6 7">Sr 2-6</strain>
    </source>
</reference>
<dbReference type="PROSITE" id="PS00687">
    <property type="entry name" value="ALDEHYDE_DEHYDR_GLU"/>
    <property type="match status" value="1"/>
</dbReference>
<dbReference type="InterPro" id="IPR016162">
    <property type="entry name" value="Ald_DH_N"/>
</dbReference>
<comment type="caution">
    <text evidence="6">The sequence shown here is derived from an EMBL/GenBank/DDBJ whole genome shotgun (WGS) entry which is preliminary data.</text>
</comment>
<dbReference type="EMBL" id="JARJFB010000065">
    <property type="protein sequence ID" value="MEA0970971.1"/>
    <property type="molecule type" value="Genomic_DNA"/>
</dbReference>
<protein>
    <submittedName>
        <fullName evidence="6">NAD-dependent succinate-semialdehyde dehydrogenase</fullName>
    </submittedName>
</protein>
<dbReference type="Gene3D" id="3.40.605.10">
    <property type="entry name" value="Aldehyde Dehydrogenase, Chain A, domain 1"/>
    <property type="match status" value="1"/>
</dbReference>
<dbReference type="CDD" id="cd07103">
    <property type="entry name" value="ALDH_F5_SSADH_GabD"/>
    <property type="match status" value="1"/>
</dbReference>
<dbReference type="PANTHER" id="PTHR43353:SF5">
    <property type="entry name" value="SUCCINATE-SEMIALDEHYDE DEHYDROGENASE, MITOCHONDRIAL"/>
    <property type="match status" value="1"/>
</dbReference>
<dbReference type="SUPFAM" id="SSF53720">
    <property type="entry name" value="ALDH-like"/>
    <property type="match status" value="1"/>
</dbReference>
<keyword evidence="7" id="KW-1185">Reference proteome</keyword>
<name>A0ABU5NCV3_9RICK</name>
<dbReference type="RefSeq" id="WP_322776868.1">
    <property type="nucleotide sequence ID" value="NZ_JARJFB010000065.1"/>
</dbReference>
<evidence type="ECO:0000313" key="6">
    <source>
        <dbReference type="EMBL" id="MEA0970971.1"/>
    </source>
</evidence>
<keyword evidence="2 4" id="KW-0560">Oxidoreductase</keyword>
<dbReference type="PANTHER" id="PTHR43353">
    <property type="entry name" value="SUCCINATE-SEMIALDEHYDE DEHYDROGENASE, MITOCHONDRIAL"/>
    <property type="match status" value="1"/>
</dbReference>
<dbReference type="Proteomes" id="UP001291687">
    <property type="component" value="Unassembled WGS sequence"/>
</dbReference>
<evidence type="ECO:0000256" key="3">
    <source>
        <dbReference type="PROSITE-ProRule" id="PRU10007"/>
    </source>
</evidence>
<evidence type="ECO:0000256" key="4">
    <source>
        <dbReference type="RuleBase" id="RU003345"/>
    </source>
</evidence>
<comment type="similarity">
    <text evidence="1 4">Belongs to the aldehyde dehydrogenase family.</text>
</comment>
<dbReference type="InterPro" id="IPR016161">
    <property type="entry name" value="Ald_DH/histidinol_DH"/>
</dbReference>
<evidence type="ECO:0000313" key="7">
    <source>
        <dbReference type="Proteomes" id="UP001291687"/>
    </source>
</evidence>
<dbReference type="InterPro" id="IPR016163">
    <property type="entry name" value="Ald_DH_C"/>
</dbReference>
<dbReference type="InterPro" id="IPR029510">
    <property type="entry name" value="Ald_DH_CS_GLU"/>
</dbReference>
<dbReference type="Pfam" id="PF00171">
    <property type="entry name" value="Aldedh"/>
    <property type="match status" value="1"/>
</dbReference>
<dbReference type="Gene3D" id="3.40.309.10">
    <property type="entry name" value="Aldehyde Dehydrogenase, Chain A, domain 2"/>
    <property type="match status" value="1"/>
</dbReference>